<keyword evidence="3" id="KW-1185">Reference proteome</keyword>
<dbReference type="AlphaFoldDB" id="A0AAF1KHI5"/>
<dbReference type="Gene3D" id="2.40.160.20">
    <property type="match status" value="1"/>
</dbReference>
<sequence>MTERLTIETEFLFRLTLEVAAPENVGSAADHELRVIAITGGNFEGPQLNGTVLPIGADWLRVEPDGTARIDVRITLREASGALIQVNYAGIRTGQRDVLARLAGGEAVSPDEYYFRATMRFETAAPQLLWLNRTLAIATGQRPPSGPCYDVYAVK</sequence>
<evidence type="ECO:0000256" key="1">
    <source>
        <dbReference type="HAMAP-Rule" id="MF_00775"/>
    </source>
</evidence>
<reference evidence="2" key="2">
    <citation type="journal article" date="2021" name="Syst. Appl. Microbiol.">
        <title>Roseomonas hellenica sp. nov., isolated from roots of wild-growing Alkanna tinctoria.</title>
        <authorList>
            <person name="Rat A."/>
            <person name="Naranjo H.D."/>
            <person name="Lebbe L."/>
            <person name="Cnockaert M."/>
            <person name="Krigas N."/>
            <person name="Grigoriadou K."/>
            <person name="Maloupa E."/>
            <person name="Willems A."/>
        </authorList>
    </citation>
    <scope>NUCLEOTIDE SEQUENCE</scope>
    <source>
        <strain evidence="2">LMG 28251</strain>
    </source>
</reference>
<protein>
    <recommendedName>
        <fullName evidence="1">UPF0311 protein GXW79_00055</fullName>
    </recommendedName>
</protein>
<dbReference type="Proteomes" id="UP001196068">
    <property type="component" value="Unassembled WGS sequence"/>
</dbReference>
<proteinExistence type="inferred from homology"/>
<organism evidence="2 3">
    <name type="scientific">Plastoroseomonas arctica</name>
    <dbReference type="NCBI Taxonomy" id="1509237"/>
    <lineage>
        <taxon>Bacteria</taxon>
        <taxon>Pseudomonadati</taxon>
        <taxon>Pseudomonadota</taxon>
        <taxon>Alphaproteobacteria</taxon>
        <taxon>Acetobacterales</taxon>
        <taxon>Acetobacteraceae</taxon>
        <taxon>Plastoroseomonas</taxon>
    </lineage>
</organism>
<dbReference type="HAMAP" id="MF_00775">
    <property type="entry name" value="UPF0311"/>
    <property type="match status" value="1"/>
</dbReference>
<accession>A0AAF1KHI5</accession>
<dbReference type="PANTHER" id="PTHR37315">
    <property type="entry name" value="UPF0311 PROTEIN BLR7842"/>
    <property type="match status" value="1"/>
</dbReference>
<evidence type="ECO:0000313" key="2">
    <source>
        <dbReference type="EMBL" id="MBR0653460.1"/>
    </source>
</evidence>
<dbReference type="RefSeq" id="WP_211872172.1">
    <property type="nucleotide sequence ID" value="NZ_JAAEDH010000001.1"/>
</dbReference>
<name>A0AAF1KHI5_9PROT</name>
<dbReference type="Pfam" id="PF11578">
    <property type="entry name" value="DUF3237"/>
    <property type="match status" value="1"/>
</dbReference>
<comment type="caution">
    <text evidence="2">The sequence shown here is derived from an EMBL/GenBank/DDBJ whole genome shotgun (WGS) entry which is preliminary data.</text>
</comment>
<comment type="similarity">
    <text evidence="1">Belongs to the UPF0311 family.</text>
</comment>
<reference evidence="2" key="1">
    <citation type="submission" date="2020-01" db="EMBL/GenBank/DDBJ databases">
        <authorList>
            <person name="Rat A."/>
        </authorList>
    </citation>
    <scope>NUCLEOTIDE SEQUENCE</scope>
    <source>
        <strain evidence="2">LMG 28251</strain>
    </source>
</reference>
<gene>
    <name evidence="2" type="ORF">GXW79_00055</name>
</gene>
<evidence type="ECO:0000313" key="3">
    <source>
        <dbReference type="Proteomes" id="UP001196068"/>
    </source>
</evidence>
<dbReference type="EMBL" id="JAAEDH010000001">
    <property type="protein sequence ID" value="MBR0653460.1"/>
    <property type="molecule type" value="Genomic_DNA"/>
</dbReference>
<dbReference type="InterPro" id="IPR020915">
    <property type="entry name" value="UPF0311"/>
</dbReference>
<dbReference type="PANTHER" id="PTHR37315:SF1">
    <property type="entry name" value="UPF0311 PROTEIN BLR7842"/>
    <property type="match status" value="1"/>
</dbReference>